<protein>
    <submittedName>
        <fullName evidence="1">Uncharacterized protein</fullName>
    </submittedName>
</protein>
<sequence>MRILERPIKLQNGHACRAGAGRGLRDPALARNMAARCTRRLRTALVTYRNSMISMRVVVCGRCLSLLLGRIGRWSGRDITCSALSLARSAQAERDNESCFSCVQPVFIDL</sequence>
<gene>
    <name evidence="1" type="ORF">EVAR_22824_1</name>
</gene>
<keyword evidence="2" id="KW-1185">Reference proteome</keyword>
<reference evidence="1 2" key="1">
    <citation type="journal article" date="2019" name="Commun. Biol.">
        <title>The bagworm genome reveals a unique fibroin gene that provides high tensile strength.</title>
        <authorList>
            <person name="Kono N."/>
            <person name="Nakamura H."/>
            <person name="Ohtoshi R."/>
            <person name="Tomita M."/>
            <person name="Numata K."/>
            <person name="Arakawa K."/>
        </authorList>
    </citation>
    <scope>NUCLEOTIDE SEQUENCE [LARGE SCALE GENOMIC DNA]</scope>
</reference>
<evidence type="ECO:0000313" key="2">
    <source>
        <dbReference type="Proteomes" id="UP000299102"/>
    </source>
</evidence>
<proteinExistence type="predicted"/>
<comment type="caution">
    <text evidence="1">The sequence shown here is derived from an EMBL/GenBank/DDBJ whole genome shotgun (WGS) entry which is preliminary data.</text>
</comment>
<organism evidence="1 2">
    <name type="scientific">Eumeta variegata</name>
    <name type="common">Bagworm moth</name>
    <name type="synonym">Eumeta japonica</name>
    <dbReference type="NCBI Taxonomy" id="151549"/>
    <lineage>
        <taxon>Eukaryota</taxon>
        <taxon>Metazoa</taxon>
        <taxon>Ecdysozoa</taxon>
        <taxon>Arthropoda</taxon>
        <taxon>Hexapoda</taxon>
        <taxon>Insecta</taxon>
        <taxon>Pterygota</taxon>
        <taxon>Neoptera</taxon>
        <taxon>Endopterygota</taxon>
        <taxon>Lepidoptera</taxon>
        <taxon>Glossata</taxon>
        <taxon>Ditrysia</taxon>
        <taxon>Tineoidea</taxon>
        <taxon>Psychidae</taxon>
        <taxon>Oiketicinae</taxon>
        <taxon>Eumeta</taxon>
    </lineage>
</organism>
<dbReference type="AlphaFoldDB" id="A0A4C1VGA4"/>
<name>A0A4C1VGA4_EUMVA</name>
<dbReference type="EMBL" id="BGZK01000332">
    <property type="protein sequence ID" value="GBP37362.1"/>
    <property type="molecule type" value="Genomic_DNA"/>
</dbReference>
<evidence type="ECO:0000313" key="1">
    <source>
        <dbReference type="EMBL" id="GBP37362.1"/>
    </source>
</evidence>
<dbReference type="Proteomes" id="UP000299102">
    <property type="component" value="Unassembled WGS sequence"/>
</dbReference>
<accession>A0A4C1VGA4</accession>
<dbReference type="OrthoDB" id="1737200at2759"/>